<evidence type="ECO:0008006" key="4">
    <source>
        <dbReference type="Google" id="ProtNLM"/>
    </source>
</evidence>
<organism evidence="2 3">
    <name type="scientific">Felis catus</name>
    <name type="common">Cat</name>
    <name type="synonym">Felis silvestris catus</name>
    <dbReference type="NCBI Taxonomy" id="9685"/>
    <lineage>
        <taxon>Eukaryota</taxon>
        <taxon>Metazoa</taxon>
        <taxon>Chordata</taxon>
        <taxon>Craniata</taxon>
        <taxon>Vertebrata</taxon>
        <taxon>Euteleostomi</taxon>
        <taxon>Mammalia</taxon>
        <taxon>Eutheria</taxon>
        <taxon>Laurasiatheria</taxon>
        <taxon>Carnivora</taxon>
        <taxon>Feliformia</taxon>
        <taxon>Felidae</taxon>
        <taxon>Felinae</taxon>
        <taxon>Felis</taxon>
    </lineage>
</organism>
<dbReference type="Ensembl" id="ENSFCTT00005016526.1">
    <property type="protein sequence ID" value="ENSFCTP00005011331.1"/>
    <property type="gene ID" value="ENSFCTG00005005900.1"/>
</dbReference>
<name>A0ABI7WML1_FELCA</name>
<sequence length="319" mass="37272">MEFWAPQWPPQPWGRPTAPSKDPDRGLQRDGNHRPVPCSWYNGERYHQWQDTHRSPQPQQDPRTDHQQPHYASRPGERRQPVLGVDYYEGGYPRQLYSRPGIEDPYQSYHSPTLREEYAYGDYYYHRPPQQLQEERVPRRESPYMWQEDHRDQKYLSEHHHENQNSLSKSRNSHKDSPASNTRPERPGDLFPESLLTGTQKNEPSLANESSLLRQHESGLSSSAYELSQYMGADSEPYDPVASAAWSPIQAGGYCHDLSNWLSLVRRGLGDNLLESHPSPVLPRVDCGCPVYLCSFSWAERPLWLHFSPFLLYWRLHHS</sequence>
<reference evidence="2 3" key="1">
    <citation type="submission" date="2021-02" db="EMBL/GenBank/DDBJ databases">
        <title>Safari Cat Assemblies.</title>
        <authorList>
            <person name="Bredemeyer K.R."/>
            <person name="Murphy W.J."/>
        </authorList>
    </citation>
    <scope>NUCLEOTIDE SEQUENCE [LARGE SCALE GENOMIC DNA]</scope>
</reference>
<accession>A0ABI7WML1</accession>
<reference evidence="2" key="2">
    <citation type="submission" date="2025-08" db="UniProtKB">
        <authorList>
            <consortium name="Ensembl"/>
        </authorList>
    </citation>
    <scope>IDENTIFICATION</scope>
    <source>
        <strain evidence="2">breed Abyssinian</strain>
    </source>
</reference>
<feature type="compositionally biased region" description="Polar residues" evidence="1">
    <location>
        <begin position="196"/>
        <end position="213"/>
    </location>
</feature>
<keyword evidence="3" id="KW-1185">Reference proteome</keyword>
<reference evidence="2" key="3">
    <citation type="submission" date="2025-09" db="UniProtKB">
        <authorList>
            <consortium name="Ensembl"/>
        </authorList>
    </citation>
    <scope>IDENTIFICATION</scope>
    <source>
        <strain evidence="2">breed Abyssinian</strain>
    </source>
</reference>
<proteinExistence type="predicted"/>
<gene>
    <name evidence="2" type="primary">SEC16B</name>
</gene>
<feature type="compositionally biased region" description="Basic and acidic residues" evidence="1">
    <location>
        <begin position="173"/>
        <end position="188"/>
    </location>
</feature>
<protein>
    <recommendedName>
        <fullName evidence="4">SEC16 homolog B, endoplasmic reticulum export factor</fullName>
    </recommendedName>
</protein>
<evidence type="ECO:0000256" key="1">
    <source>
        <dbReference type="SAM" id="MobiDB-lite"/>
    </source>
</evidence>
<feature type="compositionally biased region" description="Basic and acidic residues" evidence="1">
    <location>
        <begin position="21"/>
        <end position="33"/>
    </location>
</feature>
<dbReference type="Proteomes" id="UP000823872">
    <property type="component" value="Chromosome F1"/>
</dbReference>
<feature type="compositionally biased region" description="Basic and acidic residues" evidence="1">
    <location>
        <begin position="44"/>
        <end position="54"/>
    </location>
</feature>
<evidence type="ECO:0000313" key="3">
    <source>
        <dbReference type="Proteomes" id="UP000823872"/>
    </source>
</evidence>
<evidence type="ECO:0000313" key="2">
    <source>
        <dbReference type="Ensembl" id="ENSFCTP00005011331.1"/>
    </source>
</evidence>
<dbReference type="GeneTree" id="ENSGT00940000160138"/>
<feature type="region of interest" description="Disordered" evidence="1">
    <location>
        <begin position="1"/>
        <end position="110"/>
    </location>
</feature>
<feature type="region of interest" description="Disordered" evidence="1">
    <location>
        <begin position="158"/>
        <end position="213"/>
    </location>
</feature>